<dbReference type="InterPro" id="IPR027417">
    <property type="entry name" value="P-loop_NTPase"/>
</dbReference>
<sequence length="144" mass="15527">GACRTYADLQTLATVMNGNGPKKLSLERYVLQAYLQEILNVANSRLQVLSNNRYQFVLHTSLGTQKIHSGLEIDVYDDQVGEKRAVQTLSGGESFIAALSLALALGEVIQQESGGINIDALFVDEGFGSLDANSLDVAMNALDH</sequence>
<evidence type="ECO:0000256" key="1">
    <source>
        <dbReference type="ARBA" id="ARBA00006930"/>
    </source>
</evidence>
<name>S2QQY8_LACPA</name>
<comment type="caution">
    <text evidence="4">The sequence shown here is derived from an EMBL/GenBank/DDBJ whole genome shotgun (WGS) entry which is preliminary data.</text>
</comment>
<dbReference type="Proteomes" id="UP000014243">
    <property type="component" value="Unassembled WGS sequence"/>
</dbReference>
<comment type="subunit">
    <text evidence="2">Heterodimer of SbcC and SbcD.</text>
</comment>
<protein>
    <recommendedName>
        <fullName evidence="3">Nuclease SbcCD subunit C</fullName>
    </recommendedName>
</protein>
<dbReference type="SUPFAM" id="SSF52540">
    <property type="entry name" value="P-loop containing nucleoside triphosphate hydrolases"/>
    <property type="match status" value="1"/>
</dbReference>
<dbReference type="Pfam" id="PF13558">
    <property type="entry name" value="SbcC_Walker_B"/>
    <property type="match status" value="1"/>
</dbReference>
<evidence type="ECO:0000256" key="2">
    <source>
        <dbReference type="ARBA" id="ARBA00011322"/>
    </source>
</evidence>
<gene>
    <name evidence="4" type="ORF">Lpp126_18662</name>
</gene>
<comment type="similarity">
    <text evidence="1">Belongs to the SMC family. SbcC subfamily.</text>
</comment>
<evidence type="ECO:0000256" key="3">
    <source>
        <dbReference type="ARBA" id="ARBA00013368"/>
    </source>
</evidence>
<feature type="non-terminal residue" evidence="4">
    <location>
        <position position="1"/>
    </location>
</feature>
<accession>S2QQY8</accession>
<evidence type="ECO:0000313" key="4">
    <source>
        <dbReference type="EMBL" id="EPC68462.1"/>
    </source>
</evidence>
<dbReference type="AlphaFoldDB" id="S2QQY8"/>
<dbReference type="PANTHER" id="PTHR32114:SF2">
    <property type="entry name" value="ABC TRANSPORTER ABCH.3"/>
    <property type="match status" value="1"/>
</dbReference>
<dbReference type="PANTHER" id="PTHR32114">
    <property type="entry name" value="ABC TRANSPORTER ABCH.3"/>
    <property type="match status" value="1"/>
</dbReference>
<reference evidence="4 5" key="1">
    <citation type="journal article" date="2013" name="PLoS ONE">
        <title>Lactobacillus paracasei comparative genomics: towards species pan-genome definition and exploitation of diversity.</title>
        <authorList>
            <person name="Smokvina T."/>
            <person name="Wels M."/>
            <person name="Polka J."/>
            <person name="Chervaux C."/>
            <person name="Brisse S."/>
            <person name="Boekhorst J."/>
            <person name="van Hylckama Vlieg J.E."/>
            <person name="Siezen R.J."/>
        </authorList>
    </citation>
    <scope>NUCLEOTIDE SEQUENCE [LARGE SCALE GENOMIC DNA]</scope>
    <source>
        <strain evidence="4 5">Lpp126</strain>
    </source>
</reference>
<dbReference type="PATRIC" id="fig|1256206.3.peg.2860"/>
<dbReference type="EMBL" id="ANKC01001330">
    <property type="protein sequence ID" value="EPC68462.1"/>
    <property type="molecule type" value="Genomic_DNA"/>
</dbReference>
<dbReference type="Gene3D" id="3.40.50.300">
    <property type="entry name" value="P-loop containing nucleotide triphosphate hydrolases"/>
    <property type="match status" value="1"/>
</dbReference>
<evidence type="ECO:0000313" key="5">
    <source>
        <dbReference type="Proteomes" id="UP000014243"/>
    </source>
</evidence>
<proteinExistence type="inferred from homology"/>
<organism evidence="4 5">
    <name type="scientific">Lacticaseibacillus paracasei subsp. paracasei Lpp126</name>
    <dbReference type="NCBI Taxonomy" id="1256206"/>
    <lineage>
        <taxon>Bacteria</taxon>
        <taxon>Bacillati</taxon>
        <taxon>Bacillota</taxon>
        <taxon>Bacilli</taxon>
        <taxon>Lactobacillales</taxon>
        <taxon>Lactobacillaceae</taxon>
        <taxon>Lacticaseibacillus</taxon>
    </lineage>
</organism>